<dbReference type="AlphaFoldDB" id="A0A133U5R9"/>
<feature type="compositionally biased region" description="Basic residues" evidence="1">
    <location>
        <begin position="150"/>
        <end position="159"/>
    </location>
</feature>
<dbReference type="Proteomes" id="UP000070184">
    <property type="component" value="Unassembled WGS sequence"/>
</dbReference>
<keyword evidence="4" id="KW-1185">Reference proteome</keyword>
<keyword evidence="2" id="KW-0472">Membrane</keyword>
<reference evidence="3 4" key="1">
    <citation type="journal article" date="2016" name="Sci. Rep.">
        <title>Metabolic traits of an uncultured archaeal lineage -MSBL1- from brine pools of the Red Sea.</title>
        <authorList>
            <person name="Mwirichia R."/>
            <person name="Alam I."/>
            <person name="Rashid M."/>
            <person name="Vinu M."/>
            <person name="Ba-Alawi W."/>
            <person name="Anthony Kamau A."/>
            <person name="Kamanda Ngugi D."/>
            <person name="Goker M."/>
            <person name="Klenk H.P."/>
            <person name="Bajic V."/>
            <person name="Stingl U."/>
        </authorList>
    </citation>
    <scope>NUCLEOTIDE SEQUENCE [LARGE SCALE GENOMIC DNA]</scope>
    <source>
        <strain evidence="3">SCGC-AAA259B11</strain>
    </source>
</reference>
<dbReference type="Pfam" id="PF13412">
    <property type="entry name" value="HTH_24"/>
    <property type="match status" value="1"/>
</dbReference>
<dbReference type="InterPro" id="IPR036390">
    <property type="entry name" value="WH_DNA-bd_sf"/>
</dbReference>
<protein>
    <submittedName>
        <fullName evidence="3">Uncharacterized protein</fullName>
    </submittedName>
</protein>
<feature type="region of interest" description="Disordered" evidence="1">
    <location>
        <begin position="146"/>
        <end position="166"/>
    </location>
</feature>
<keyword evidence="2" id="KW-0812">Transmembrane</keyword>
<feature type="transmembrane region" description="Helical" evidence="2">
    <location>
        <begin position="54"/>
        <end position="73"/>
    </location>
</feature>
<dbReference type="EMBL" id="LHXK01000032">
    <property type="protein sequence ID" value="KXA89540.1"/>
    <property type="molecule type" value="Genomic_DNA"/>
</dbReference>
<proteinExistence type="predicted"/>
<dbReference type="SUPFAM" id="SSF46785">
    <property type="entry name" value="Winged helix' DNA-binding domain"/>
    <property type="match status" value="1"/>
</dbReference>
<sequence>MMKKLSKRQLGVILSILIFILATSTSYLILNQFYKFDKAEIMTEEGEIYPTPNNRLLAIGIGVSMGIVSLVVWEGGGSVQPDTISIMLHNGLEDLTVRDLEIVRTMMRKDKFTIPELQEHTTTSRQSIWRLVKKLKSEGLIDETSEKKLPKSGRGKPSRVYKYVGP</sequence>
<feature type="transmembrane region" description="Helical" evidence="2">
    <location>
        <begin position="12"/>
        <end position="34"/>
    </location>
</feature>
<keyword evidence="2" id="KW-1133">Transmembrane helix</keyword>
<name>A0A133U5R9_9EURY</name>
<evidence type="ECO:0000256" key="1">
    <source>
        <dbReference type="SAM" id="MobiDB-lite"/>
    </source>
</evidence>
<gene>
    <name evidence="3" type="ORF">AKJ61_02680</name>
</gene>
<dbReference type="Gene3D" id="1.10.10.10">
    <property type="entry name" value="Winged helix-like DNA-binding domain superfamily/Winged helix DNA-binding domain"/>
    <property type="match status" value="1"/>
</dbReference>
<dbReference type="InterPro" id="IPR036388">
    <property type="entry name" value="WH-like_DNA-bd_sf"/>
</dbReference>
<accession>A0A133U5R9</accession>
<evidence type="ECO:0000256" key="2">
    <source>
        <dbReference type="SAM" id="Phobius"/>
    </source>
</evidence>
<evidence type="ECO:0000313" key="3">
    <source>
        <dbReference type="EMBL" id="KXA89540.1"/>
    </source>
</evidence>
<evidence type="ECO:0000313" key="4">
    <source>
        <dbReference type="Proteomes" id="UP000070184"/>
    </source>
</evidence>
<organism evidence="3 4">
    <name type="scientific">candidate division MSBL1 archaeon SCGC-AAA259B11</name>
    <dbReference type="NCBI Taxonomy" id="1698260"/>
    <lineage>
        <taxon>Archaea</taxon>
        <taxon>Methanobacteriati</taxon>
        <taxon>Methanobacteriota</taxon>
        <taxon>candidate division MSBL1</taxon>
    </lineage>
</organism>
<comment type="caution">
    <text evidence="3">The sequence shown here is derived from an EMBL/GenBank/DDBJ whole genome shotgun (WGS) entry which is preliminary data.</text>
</comment>